<feature type="compositionally biased region" description="Polar residues" evidence="8">
    <location>
        <begin position="1039"/>
        <end position="1052"/>
    </location>
</feature>
<sequence length="1458" mass="162702">MSAKNMDDVEAFERERDSETRRRITQEAEELDRRERELDERRRREGFPPAGPPHHSSAGSIPIHQPVASRIAGAIHSPGGLLANHGSAAPPIPLGAPSGPPANFGGPLQPDAGRPPPHAGAPNPPAQHQMFAPIAHTQPPSNNAGPPSGHPPPFGGPMSQRETSQALQQVSFGPGGAGPAAGQPQNQMQGGQNAGGLAQGQQPILNDALTYLDQVKVQFHDQADVYNKFLDIMKDFKSQAIDTPGVINRVSELFAGHPNLIQGFNTFLPPGYRIECGTGNDPNTIRVTTPMGTTVQSIAGRAIPGDAGHPPAGGPHTIFGRGGNWQQQQPQHSIESPDATFSTPIQNAGGVFNQAQGLGAPFDAQGPAHQAQRGPPPPQGSAPTSGGQPPRNAHTPTPLAGALNGAAAQQAGMERRGPVEFNHAISYVNKIKNRFQDKPEIYKQFLEILQTYQREQKPIQEVYAQVTTLFHTAPDLLEDFKQFLPESAGQAKGTPGRANEEAPGVAALISTPQPGLRDGQKMPPLGSFAPPASASKDNKKRPRNDKQAPVPVPVIPESANANRMIPGAAPAGNKRAKLAHKPLTADVAAIEPTLTPIMPEPIGPSAATTSHQDEIAFFERVKKYLGNKTSFNEFLKICNLFSQSIIDRQTVFQKGSVFLAANPELLHFWKLFLNYEPKPILVDNRPAPPAEKVSLSNCRGYGPSYRLLPRRERLKPCSGRDELCNSVLNDEWASHPTWASEDSGFVAHRKNGFEEGLHRIDEERHDYDFNIEANIKCIQLLEPVAQQINVMTPAEREGFEMPSALRGSVIPVFKRVCKKIYGVEKGFDVVNDMFQNPLGVVPVVLARMKQKDEEWRYSQREWEKVWHQQIETMYLKSLDHMGIQVKQNDKRNLSAKHLVDVIKTKHEEQRRQRSLTGKAPRHQFVWDFSDKKIVVEILRLMTLYAVNSGQHSVPEKERIADFFERFIPIFFDIPEEEYEGQLARVQEASEEDDAEDSVPAELTNGRNRRHGRKGDLLRGVLDPGRNGSKSRGQKEDSAASASKETTPDVTSANEEEMPDAPSENAAPAVSNERWLSTVPQPIVTTGDSSLLTADGELRADGLFTRPWYNFFCNQTIFIFFSVFQTLYKRLQDVKESSGEVAAEIARLKRPRAAKAIGLAENQMNFFTAEDDEAEYWNKTVELLEEYITGDIDETRYQEVLRHYYLKNGWKLYTVQDLLKTLCRLALTCSSNDTKEKTPDLIHQYEISRAQAETNWQTEIAARKFAEKCVKESEMFVISWFPNKAEATVRWLQKDETTFYMDEMKQRERWQYYISSYMSVEPTEGVDRARLQKTVLARNLPSSDDKVEESNIPKTISFVEGLVHKVCLNSLKIVYKEGTEECFVFDQTPKDAEERTKRALRIKAASKKREDKMREKYLLNSKWMKDMSQSEVEKYKDDWHKWVHDGIPPPNGEAMDTTE</sequence>
<evidence type="ECO:0000313" key="11">
    <source>
        <dbReference type="Proteomes" id="UP000770015"/>
    </source>
</evidence>
<dbReference type="PANTHER" id="PTHR12346">
    <property type="entry name" value="SIN3B-RELATED"/>
    <property type="match status" value="1"/>
</dbReference>
<evidence type="ECO:0000256" key="6">
    <source>
        <dbReference type="ARBA" id="ARBA00023242"/>
    </source>
</evidence>
<dbReference type="FunFam" id="1.20.1160.11:FF:000002">
    <property type="entry name" value="Paired amphipathic helix protein SIN3"/>
    <property type="match status" value="1"/>
</dbReference>
<dbReference type="GO" id="GO:0033698">
    <property type="term" value="C:Rpd3L complex"/>
    <property type="evidence" value="ECO:0007669"/>
    <property type="project" value="UniProtKB-ARBA"/>
</dbReference>
<comment type="caution">
    <text evidence="10">The sequence shown here is derived from an EMBL/GenBank/DDBJ whole genome shotgun (WGS) entry which is preliminary data.</text>
</comment>
<evidence type="ECO:0000256" key="5">
    <source>
        <dbReference type="ARBA" id="ARBA00023163"/>
    </source>
</evidence>
<dbReference type="FunFam" id="1.20.1160.11:FF:000001">
    <property type="entry name" value="Paired amphipathic helix protein Sin3"/>
    <property type="match status" value="1"/>
</dbReference>
<evidence type="ECO:0000259" key="9">
    <source>
        <dbReference type="SMART" id="SM00761"/>
    </source>
</evidence>
<evidence type="ECO:0000256" key="4">
    <source>
        <dbReference type="ARBA" id="ARBA00023015"/>
    </source>
</evidence>
<feature type="compositionally biased region" description="Polar residues" evidence="8">
    <location>
        <begin position="324"/>
        <end position="346"/>
    </location>
</feature>
<evidence type="ECO:0000256" key="1">
    <source>
        <dbReference type="ARBA" id="ARBA00004123"/>
    </source>
</evidence>
<accession>A0A9P9A9F3</accession>
<keyword evidence="6 7" id="KW-0539">Nucleus</keyword>
<evidence type="ECO:0000256" key="3">
    <source>
        <dbReference type="ARBA" id="ARBA00022737"/>
    </source>
</evidence>
<evidence type="ECO:0000256" key="2">
    <source>
        <dbReference type="ARBA" id="ARBA00022491"/>
    </source>
</evidence>
<comment type="subcellular location">
    <subcellularLocation>
        <location evidence="1 7">Nucleus</location>
    </subcellularLocation>
</comment>
<keyword evidence="4" id="KW-0805">Transcription regulation</keyword>
<feature type="domain" description="Histone deacetylase interacting" evidence="9">
    <location>
        <begin position="697"/>
        <end position="798"/>
    </location>
</feature>
<dbReference type="EMBL" id="JAGSXJ010000019">
    <property type="protein sequence ID" value="KAH6681119.1"/>
    <property type="molecule type" value="Genomic_DNA"/>
</dbReference>
<dbReference type="PROSITE" id="PS51477">
    <property type="entry name" value="PAH"/>
    <property type="match status" value="2"/>
</dbReference>
<organism evidence="10 11">
    <name type="scientific">Plectosphaerella plurivora</name>
    <dbReference type="NCBI Taxonomy" id="936078"/>
    <lineage>
        <taxon>Eukaryota</taxon>
        <taxon>Fungi</taxon>
        <taxon>Dikarya</taxon>
        <taxon>Ascomycota</taxon>
        <taxon>Pezizomycotina</taxon>
        <taxon>Sordariomycetes</taxon>
        <taxon>Hypocreomycetidae</taxon>
        <taxon>Glomerellales</taxon>
        <taxon>Plectosphaerellaceae</taxon>
        <taxon>Plectosphaerella</taxon>
    </lineage>
</organism>
<feature type="compositionally biased region" description="Acidic residues" evidence="8">
    <location>
        <begin position="988"/>
        <end position="998"/>
    </location>
</feature>
<dbReference type="Pfam" id="PF02671">
    <property type="entry name" value="PAH"/>
    <property type="match status" value="3"/>
</dbReference>
<keyword evidence="2" id="KW-0678">Repressor</keyword>
<feature type="region of interest" description="Disordered" evidence="8">
    <location>
        <begin position="82"/>
        <end position="199"/>
    </location>
</feature>
<feature type="compositionally biased region" description="Pro residues" evidence="8">
    <location>
        <begin position="90"/>
        <end position="100"/>
    </location>
</feature>
<dbReference type="FunFam" id="1.20.1160.11:FF:000003">
    <property type="entry name" value="Paired amphipathic helix SIN3-like protein"/>
    <property type="match status" value="1"/>
</dbReference>
<dbReference type="InterPro" id="IPR003822">
    <property type="entry name" value="PAH"/>
</dbReference>
<keyword evidence="5" id="KW-0804">Transcription</keyword>
<protein>
    <submittedName>
        <fullName evidence="10">Paired amphipathic helix protein Sin3b</fullName>
    </submittedName>
</protein>
<name>A0A9P9A9F3_9PEZI</name>
<dbReference type="InterPro" id="IPR013194">
    <property type="entry name" value="HDAC_interact_dom"/>
</dbReference>
<feature type="region of interest" description="Disordered" evidence="8">
    <location>
        <begin position="981"/>
        <end position="1079"/>
    </location>
</feature>
<dbReference type="InterPro" id="IPR036600">
    <property type="entry name" value="PAH_sf"/>
</dbReference>
<feature type="region of interest" description="Disordered" evidence="8">
    <location>
        <begin position="1"/>
        <end position="70"/>
    </location>
</feature>
<dbReference type="Pfam" id="PF16879">
    <property type="entry name" value="Sin3a_C"/>
    <property type="match status" value="1"/>
</dbReference>
<gene>
    <name evidence="10" type="ORF">F5X68DRAFT_211916</name>
</gene>
<dbReference type="OrthoDB" id="10265969at2759"/>
<dbReference type="InterPro" id="IPR039774">
    <property type="entry name" value="Sin3-like"/>
</dbReference>
<feature type="compositionally biased region" description="Basic and acidic residues" evidence="8">
    <location>
        <begin position="1"/>
        <end position="46"/>
    </location>
</feature>
<evidence type="ECO:0000256" key="8">
    <source>
        <dbReference type="SAM" id="MobiDB-lite"/>
    </source>
</evidence>
<feature type="region of interest" description="Disordered" evidence="8">
    <location>
        <begin position="303"/>
        <end position="414"/>
    </location>
</feature>
<dbReference type="Gene3D" id="1.20.1160.11">
    <property type="entry name" value="Paired amphipathic helix"/>
    <property type="match status" value="3"/>
</dbReference>
<dbReference type="Pfam" id="PF08295">
    <property type="entry name" value="Sin3_corepress"/>
    <property type="match status" value="1"/>
</dbReference>
<evidence type="ECO:0000256" key="7">
    <source>
        <dbReference type="PROSITE-ProRule" id="PRU00810"/>
    </source>
</evidence>
<evidence type="ECO:0000313" key="10">
    <source>
        <dbReference type="EMBL" id="KAH6681119.1"/>
    </source>
</evidence>
<dbReference type="Proteomes" id="UP000770015">
    <property type="component" value="Unassembled WGS sequence"/>
</dbReference>
<keyword evidence="11" id="KW-1185">Reference proteome</keyword>
<keyword evidence="3" id="KW-0677">Repeat</keyword>
<dbReference type="GO" id="GO:0003714">
    <property type="term" value="F:transcription corepressor activity"/>
    <property type="evidence" value="ECO:0007669"/>
    <property type="project" value="InterPro"/>
</dbReference>
<dbReference type="GO" id="GO:0010628">
    <property type="term" value="P:positive regulation of gene expression"/>
    <property type="evidence" value="ECO:0007669"/>
    <property type="project" value="UniProtKB-ARBA"/>
</dbReference>
<dbReference type="SUPFAM" id="SSF47762">
    <property type="entry name" value="PAH2 domain"/>
    <property type="match status" value="3"/>
</dbReference>
<dbReference type="PANTHER" id="PTHR12346:SF0">
    <property type="entry name" value="SIN3A, ISOFORM G"/>
    <property type="match status" value="1"/>
</dbReference>
<dbReference type="InterPro" id="IPR031693">
    <property type="entry name" value="Sin3_C"/>
</dbReference>
<feature type="region of interest" description="Disordered" evidence="8">
    <location>
        <begin position="509"/>
        <end position="553"/>
    </location>
</feature>
<feature type="compositionally biased region" description="Pro residues" evidence="8">
    <location>
        <begin position="113"/>
        <end position="125"/>
    </location>
</feature>
<dbReference type="SMART" id="SM00761">
    <property type="entry name" value="HDAC_interact"/>
    <property type="match status" value="1"/>
</dbReference>
<feature type="compositionally biased region" description="Low complexity" evidence="8">
    <location>
        <begin position="399"/>
        <end position="412"/>
    </location>
</feature>
<proteinExistence type="predicted"/>
<feature type="compositionally biased region" description="Low complexity" evidence="8">
    <location>
        <begin position="304"/>
        <end position="316"/>
    </location>
</feature>
<feature type="compositionally biased region" description="Polar residues" evidence="8">
    <location>
        <begin position="160"/>
        <end position="171"/>
    </location>
</feature>
<feature type="compositionally biased region" description="Low complexity" evidence="8">
    <location>
        <begin position="180"/>
        <end position="191"/>
    </location>
</feature>
<dbReference type="GO" id="GO:0000122">
    <property type="term" value="P:negative regulation of transcription by RNA polymerase II"/>
    <property type="evidence" value="ECO:0007669"/>
    <property type="project" value="TreeGrafter"/>
</dbReference>
<reference evidence="10" key="1">
    <citation type="journal article" date="2021" name="Nat. Commun.">
        <title>Genetic determinants of endophytism in the Arabidopsis root mycobiome.</title>
        <authorList>
            <person name="Mesny F."/>
            <person name="Miyauchi S."/>
            <person name="Thiergart T."/>
            <person name="Pickel B."/>
            <person name="Atanasova L."/>
            <person name="Karlsson M."/>
            <person name="Huettel B."/>
            <person name="Barry K.W."/>
            <person name="Haridas S."/>
            <person name="Chen C."/>
            <person name="Bauer D."/>
            <person name="Andreopoulos W."/>
            <person name="Pangilinan J."/>
            <person name="LaButti K."/>
            <person name="Riley R."/>
            <person name="Lipzen A."/>
            <person name="Clum A."/>
            <person name="Drula E."/>
            <person name="Henrissat B."/>
            <person name="Kohler A."/>
            <person name="Grigoriev I.V."/>
            <person name="Martin F.M."/>
            <person name="Hacquard S."/>
        </authorList>
    </citation>
    <scope>NUCLEOTIDE SEQUENCE</scope>
    <source>
        <strain evidence="10">MPI-SDFR-AT-0117</strain>
    </source>
</reference>